<feature type="binding site" evidence="4">
    <location>
        <position position="428"/>
    </location>
    <ligand>
        <name>FAD</name>
        <dbReference type="ChEBI" id="CHEBI:57692"/>
    </ligand>
</feature>
<dbReference type="Proteomes" id="UP000282106">
    <property type="component" value="Unassembled WGS sequence"/>
</dbReference>
<dbReference type="RefSeq" id="WP_123211531.1">
    <property type="nucleotide sequence ID" value="NZ_RJVO01000003.1"/>
</dbReference>
<feature type="binding site" evidence="4">
    <location>
        <position position="345"/>
    </location>
    <ligand>
        <name>substrate</name>
    </ligand>
</feature>
<evidence type="ECO:0000313" key="6">
    <source>
        <dbReference type="EMBL" id="ROH91076.1"/>
    </source>
</evidence>
<dbReference type="EMBL" id="RJVO01000003">
    <property type="protein sequence ID" value="ROH91076.1"/>
    <property type="molecule type" value="Genomic_DNA"/>
</dbReference>
<evidence type="ECO:0000256" key="4">
    <source>
        <dbReference type="PIRSR" id="PIRSR601613-1"/>
    </source>
</evidence>
<sequence length="456" mass="49986">MRSASTEVIVVGAGLAGLSAARQLQAAGRQVLVLEARDRVGGRTLNHALTAPGAKPGTVVEIGGQWVGPTQDRVLALIEELGLSTFKTWGEGRFTDYRRGRLRQYSGRIPPGNLLGSVEAQLAINRLNRMAREVPLAAPWTAPRAAEWDGQTFQSWMDRRLWTGGAKELIELAIEAVFSAQPRDLSLLHVLFYIHSAGSLDLLINTEGGAQEARIVGGSQRIALAMAEQLGEAVWLNAAVERIEQDGQGVTVSGAGFEVRGQRVIVAVPPPLAARIRYFPLLDGLRDQLTQRLPMGTVTKVNAVYATPFWRRAGSNGQVTSDTGPIKLVYDNSPQDGHVGILMGFIEGSEGRRLLRETPERRRALALECFARYFGPEALQVREYIEQSWADEEWSRGCYASYFPPGVWSDYGSALREPIGRLHWAGTETAEVWNGYFDGAIRSGERAAAEVRAQLR</sequence>
<accession>A0A3N0VEC5</accession>
<reference evidence="6 7" key="1">
    <citation type="submission" date="2018-10" db="EMBL/GenBank/DDBJ databases">
        <authorList>
            <person name="Chen W.-M."/>
        </authorList>
    </citation>
    <scope>NUCLEOTIDE SEQUENCE [LARGE SCALE GENOMIC DNA]</scope>
    <source>
        <strain evidence="6 7">THS-13</strain>
    </source>
</reference>
<dbReference type="AlphaFoldDB" id="A0A3N0VEC5"/>
<organism evidence="6 7">
    <name type="scientific">Stagnimonas aquatica</name>
    <dbReference type="NCBI Taxonomy" id="2689987"/>
    <lineage>
        <taxon>Bacteria</taxon>
        <taxon>Pseudomonadati</taxon>
        <taxon>Pseudomonadota</taxon>
        <taxon>Gammaproteobacteria</taxon>
        <taxon>Nevskiales</taxon>
        <taxon>Nevskiaceae</taxon>
        <taxon>Stagnimonas</taxon>
    </lineage>
</organism>
<dbReference type="InParanoid" id="A0A3N0VEC5"/>
<dbReference type="InterPro" id="IPR036188">
    <property type="entry name" value="FAD/NAD-bd_sf"/>
</dbReference>
<keyword evidence="3" id="KW-0560">Oxidoreductase</keyword>
<evidence type="ECO:0000256" key="3">
    <source>
        <dbReference type="ARBA" id="ARBA00023002"/>
    </source>
</evidence>
<comment type="similarity">
    <text evidence="2">Belongs to the flavin monoamine oxidase family.</text>
</comment>
<dbReference type="PANTHER" id="PTHR43563">
    <property type="entry name" value="AMINE OXIDASE"/>
    <property type="match status" value="1"/>
</dbReference>
<dbReference type="Pfam" id="PF01593">
    <property type="entry name" value="Amino_oxidase"/>
    <property type="match status" value="1"/>
</dbReference>
<dbReference type="PRINTS" id="PR00757">
    <property type="entry name" value="AMINEOXDASEF"/>
</dbReference>
<dbReference type="Gene3D" id="3.90.660.10">
    <property type="match status" value="1"/>
</dbReference>
<comment type="cofactor">
    <cofactor evidence="1">
        <name>FAD</name>
        <dbReference type="ChEBI" id="CHEBI:57692"/>
    </cofactor>
</comment>
<dbReference type="PANTHER" id="PTHR43563:SF1">
    <property type="entry name" value="AMINE OXIDASE [FLAVIN-CONTAINING] B"/>
    <property type="match status" value="1"/>
</dbReference>
<name>A0A3N0VEC5_9GAMM</name>
<dbReference type="Gene3D" id="3.50.50.60">
    <property type="entry name" value="FAD/NAD(P)-binding domain"/>
    <property type="match status" value="1"/>
</dbReference>
<keyword evidence="7" id="KW-1185">Reference proteome</keyword>
<evidence type="ECO:0000259" key="5">
    <source>
        <dbReference type="Pfam" id="PF01593"/>
    </source>
</evidence>
<feature type="binding site" evidence="4">
    <location>
        <begin position="35"/>
        <end position="36"/>
    </location>
    <ligand>
        <name>FAD</name>
        <dbReference type="ChEBI" id="CHEBI:57692"/>
    </ligand>
</feature>
<evidence type="ECO:0000313" key="7">
    <source>
        <dbReference type="Proteomes" id="UP000282106"/>
    </source>
</evidence>
<proteinExistence type="inferred from homology"/>
<feature type="binding site" evidence="4">
    <location>
        <position position="240"/>
    </location>
    <ligand>
        <name>FAD</name>
        <dbReference type="ChEBI" id="CHEBI:57692"/>
    </ligand>
</feature>
<evidence type="ECO:0000256" key="1">
    <source>
        <dbReference type="ARBA" id="ARBA00001974"/>
    </source>
</evidence>
<feature type="domain" description="Amine oxidase" evidence="5">
    <location>
        <begin position="15"/>
        <end position="451"/>
    </location>
</feature>
<evidence type="ECO:0000256" key="2">
    <source>
        <dbReference type="ARBA" id="ARBA00005995"/>
    </source>
</evidence>
<dbReference type="SUPFAM" id="SSF54373">
    <property type="entry name" value="FAD-linked reductases, C-terminal domain"/>
    <property type="match status" value="1"/>
</dbReference>
<gene>
    <name evidence="6" type="ORF">ED208_08920</name>
</gene>
<dbReference type="Gene3D" id="1.10.405.10">
    <property type="entry name" value="Guanine Nucleotide Dissociation Inhibitor, domain 1"/>
    <property type="match status" value="1"/>
</dbReference>
<dbReference type="SUPFAM" id="SSF51905">
    <property type="entry name" value="FAD/NAD(P)-binding domain"/>
    <property type="match status" value="1"/>
</dbReference>
<dbReference type="InterPro" id="IPR050703">
    <property type="entry name" value="Flavin_MAO"/>
</dbReference>
<comment type="caution">
    <text evidence="6">The sequence shown here is derived from an EMBL/GenBank/DDBJ whole genome shotgun (WGS) entry which is preliminary data.</text>
</comment>
<dbReference type="InterPro" id="IPR001613">
    <property type="entry name" value="Flavin_amine_oxidase"/>
</dbReference>
<protein>
    <submittedName>
        <fullName evidence="6">Flavin monoamine oxidase family protein</fullName>
    </submittedName>
</protein>
<dbReference type="InterPro" id="IPR002937">
    <property type="entry name" value="Amino_oxidase"/>
</dbReference>
<dbReference type="GO" id="GO:0016491">
    <property type="term" value="F:oxidoreductase activity"/>
    <property type="evidence" value="ECO:0007669"/>
    <property type="project" value="UniProtKB-KW"/>
</dbReference>